<dbReference type="EMBL" id="JAGQDC010000010">
    <property type="protein sequence ID" value="MCL1030037.1"/>
    <property type="molecule type" value="Genomic_DNA"/>
</dbReference>
<accession>A0ABT0KE13</accession>
<evidence type="ECO:0000313" key="1">
    <source>
        <dbReference type="EMBL" id="MCL1030037.1"/>
    </source>
</evidence>
<reference evidence="1" key="1">
    <citation type="submission" date="2021-04" db="EMBL/GenBank/DDBJ databases">
        <title>Genome sequence of Serratia sp. arafor3.</title>
        <authorList>
            <person name="Besaury L."/>
        </authorList>
    </citation>
    <scope>NUCLEOTIDE SEQUENCE</scope>
    <source>
        <strain evidence="1">Arafor3</strain>
    </source>
</reference>
<comment type="caution">
    <text evidence="1">The sequence shown here is derived from an EMBL/GenBank/DDBJ whole genome shotgun (WGS) entry which is preliminary data.</text>
</comment>
<evidence type="ECO:0000313" key="2">
    <source>
        <dbReference type="Proteomes" id="UP001165275"/>
    </source>
</evidence>
<evidence type="ECO:0008006" key="3">
    <source>
        <dbReference type="Google" id="ProtNLM"/>
    </source>
</evidence>
<name>A0ABT0KE13_9GAMM</name>
<organism evidence="1 2">
    <name type="scientific">Serratia silvae</name>
    <dbReference type="NCBI Taxonomy" id="2824122"/>
    <lineage>
        <taxon>Bacteria</taxon>
        <taxon>Pseudomonadati</taxon>
        <taxon>Pseudomonadota</taxon>
        <taxon>Gammaproteobacteria</taxon>
        <taxon>Enterobacterales</taxon>
        <taxon>Yersiniaceae</taxon>
        <taxon>Serratia</taxon>
    </lineage>
</organism>
<dbReference type="Proteomes" id="UP001165275">
    <property type="component" value="Unassembled WGS sequence"/>
</dbReference>
<protein>
    <recommendedName>
        <fullName evidence="3">Lipoprotein</fullName>
    </recommendedName>
</protein>
<dbReference type="RefSeq" id="WP_248946228.1">
    <property type="nucleotide sequence ID" value="NZ_CBCSGY010000087.1"/>
</dbReference>
<keyword evidence="2" id="KW-1185">Reference proteome</keyword>
<proteinExistence type="predicted"/>
<sequence length="125" mass="14281">MNNFIFFVLSFIPWCKTNVSMDSLSESYSYFIYESGGIVRQGVISDNKVKEVFLEKSSNLSDWSYDIKSYAPKIKFTSELSSISCNESGVISFNKLNENKDSFQLSKSDVALCDTLYFLIKNRQA</sequence>
<gene>
    <name evidence="1" type="ORF">KAJ71_13530</name>
</gene>